<keyword evidence="5" id="KW-0732">Signal</keyword>
<evidence type="ECO:0000256" key="4">
    <source>
        <dbReference type="SAM" id="MobiDB-lite"/>
    </source>
</evidence>
<evidence type="ECO:0000256" key="3">
    <source>
        <dbReference type="RuleBase" id="RU003686"/>
    </source>
</evidence>
<dbReference type="InterPro" id="IPR030480">
    <property type="entry name" value="Natr_peptide_CS"/>
</dbReference>
<evidence type="ECO:0000313" key="7">
    <source>
        <dbReference type="Proteomes" id="UP000694523"/>
    </source>
</evidence>
<sequence length="106" mass="11125">MDIFVILSLTVCNCHCFLLELSLCTKGTVLQRLEASLSGAPEEDQEPGDYGPDPGSQRGAGASDESSLRGLLDLLQSSRRSSGCFGARMDRIGNASGLGCGRGETD</sequence>
<reference evidence="6" key="2">
    <citation type="submission" date="2025-09" db="UniProtKB">
        <authorList>
            <consortium name="Ensembl"/>
        </authorList>
    </citation>
    <scope>IDENTIFICATION</scope>
</reference>
<name>A0A8C6V3R7_9GOBI</name>
<feature type="chain" id="PRO_5034058569" evidence="5">
    <location>
        <begin position="17"/>
        <end position="106"/>
    </location>
</feature>
<dbReference type="GO" id="GO:0005179">
    <property type="term" value="F:hormone activity"/>
    <property type="evidence" value="ECO:0007669"/>
    <property type="project" value="InterPro"/>
</dbReference>
<protein>
    <submittedName>
        <fullName evidence="6">Uncharacterized protein</fullName>
    </submittedName>
</protein>
<keyword evidence="7" id="KW-1185">Reference proteome</keyword>
<dbReference type="Ensembl" id="ENSNMLT00000046581.1">
    <property type="protein sequence ID" value="ENSNMLP00000041924.1"/>
    <property type="gene ID" value="ENSNMLG00000025600.1"/>
</dbReference>
<evidence type="ECO:0000256" key="5">
    <source>
        <dbReference type="SAM" id="SignalP"/>
    </source>
</evidence>
<dbReference type="InterPro" id="IPR000663">
    <property type="entry name" value="Natr_peptide"/>
</dbReference>
<keyword evidence="2" id="KW-0964">Secreted</keyword>
<dbReference type="GO" id="GO:0097746">
    <property type="term" value="P:blood vessel diameter maintenance"/>
    <property type="evidence" value="ECO:0007669"/>
    <property type="project" value="UniProtKB-KW"/>
</dbReference>
<evidence type="ECO:0000256" key="2">
    <source>
        <dbReference type="ARBA" id="ARBA00022525"/>
    </source>
</evidence>
<dbReference type="PRINTS" id="PR00710">
    <property type="entry name" value="NATPEPTIDES"/>
</dbReference>
<keyword evidence="3" id="KW-0838">Vasoactive</keyword>
<feature type="region of interest" description="Disordered" evidence="4">
    <location>
        <begin position="36"/>
        <end position="67"/>
    </location>
</feature>
<feature type="signal peptide" evidence="5">
    <location>
        <begin position="1"/>
        <end position="16"/>
    </location>
</feature>
<comment type="subcellular location">
    <subcellularLocation>
        <location evidence="1 3">Secreted</location>
    </subcellularLocation>
</comment>
<proteinExistence type="inferred from homology"/>
<dbReference type="Pfam" id="PF00212">
    <property type="entry name" value="ANP"/>
    <property type="match status" value="1"/>
</dbReference>
<reference evidence="6" key="1">
    <citation type="submission" date="2025-08" db="UniProtKB">
        <authorList>
            <consortium name="Ensembl"/>
        </authorList>
    </citation>
    <scope>IDENTIFICATION</scope>
</reference>
<evidence type="ECO:0000313" key="6">
    <source>
        <dbReference type="Ensembl" id="ENSNMLP00000041924.1"/>
    </source>
</evidence>
<dbReference type="Proteomes" id="UP000694523">
    <property type="component" value="Unplaced"/>
</dbReference>
<organism evidence="6 7">
    <name type="scientific">Neogobius melanostomus</name>
    <name type="common">round goby</name>
    <dbReference type="NCBI Taxonomy" id="47308"/>
    <lineage>
        <taxon>Eukaryota</taxon>
        <taxon>Metazoa</taxon>
        <taxon>Chordata</taxon>
        <taxon>Craniata</taxon>
        <taxon>Vertebrata</taxon>
        <taxon>Euteleostomi</taxon>
        <taxon>Actinopterygii</taxon>
        <taxon>Neopterygii</taxon>
        <taxon>Teleostei</taxon>
        <taxon>Neoteleostei</taxon>
        <taxon>Acanthomorphata</taxon>
        <taxon>Gobiaria</taxon>
        <taxon>Gobiiformes</taxon>
        <taxon>Gobioidei</taxon>
        <taxon>Gobiidae</taxon>
        <taxon>Benthophilinae</taxon>
        <taxon>Neogobiini</taxon>
        <taxon>Neogobius</taxon>
    </lineage>
</organism>
<dbReference type="SMART" id="SM00183">
    <property type="entry name" value="NAT_PEP"/>
    <property type="match status" value="1"/>
</dbReference>
<comment type="similarity">
    <text evidence="3">Belongs to the natriuretic peptide family.</text>
</comment>
<accession>A0A8C6V3R7</accession>
<dbReference type="AlphaFoldDB" id="A0A8C6V3R7"/>
<dbReference type="PROSITE" id="PS00263">
    <property type="entry name" value="NATRIURETIC_PEPTIDE"/>
    <property type="match status" value="1"/>
</dbReference>
<evidence type="ECO:0000256" key="1">
    <source>
        <dbReference type="ARBA" id="ARBA00004613"/>
    </source>
</evidence>
<dbReference type="GO" id="GO:0005576">
    <property type="term" value="C:extracellular region"/>
    <property type="evidence" value="ECO:0007669"/>
    <property type="project" value="UniProtKB-SubCell"/>
</dbReference>